<keyword evidence="2" id="KW-1185">Reference proteome</keyword>
<organism evidence="1 2">
    <name type="scientific">Trichonephila inaurata madagascariensis</name>
    <dbReference type="NCBI Taxonomy" id="2747483"/>
    <lineage>
        <taxon>Eukaryota</taxon>
        <taxon>Metazoa</taxon>
        <taxon>Ecdysozoa</taxon>
        <taxon>Arthropoda</taxon>
        <taxon>Chelicerata</taxon>
        <taxon>Arachnida</taxon>
        <taxon>Araneae</taxon>
        <taxon>Araneomorphae</taxon>
        <taxon>Entelegynae</taxon>
        <taxon>Araneoidea</taxon>
        <taxon>Nephilidae</taxon>
        <taxon>Trichonephila</taxon>
        <taxon>Trichonephila inaurata</taxon>
    </lineage>
</organism>
<evidence type="ECO:0000313" key="2">
    <source>
        <dbReference type="Proteomes" id="UP000886998"/>
    </source>
</evidence>
<dbReference type="OrthoDB" id="10419027at2759"/>
<dbReference type="AlphaFoldDB" id="A0A8X6Y7T5"/>
<gene>
    <name evidence="1" type="ORF">TNIN_457651</name>
</gene>
<comment type="caution">
    <text evidence="1">The sequence shown here is derived from an EMBL/GenBank/DDBJ whole genome shotgun (WGS) entry which is preliminary data.</text>
</comment>
<dbReference type="EMBL" id="BMAV01016419">
    <property type="protein sequence ID" value="GFY67137.1"/>
    <property type="molecule type" value="Genomic_DNA"/>
</dbReference>
<name>A0A8X6Y7T5_9ARAC</name>
<sequence>MNEGRKQVCGKADSVEIWWPDGPLIELDSYVMFRRIRYVTRAALQRSLRSNAVPSSIEEVNLSSSDEDYFNSFEGPDRTNTRVRTEVIPYIHKVKWIVKGYSLTPTNKIINGPAIDQILSPSSVIEMRIAFEKKENGLQLIVKSLSKSYSDFQTKIVLRDYRGSKLYEEGFGPNYFIREDENVDLIVSNRIQEWKRSPNSNLKSLP</sequence>
<evidence type="ECO:0000313" key="1">
    <source>
        <dbReference type="EMBL" id="GFY67137.1"/>
    </source>
</evidence>
<dbReference type="Proteomes" id="UP000886998">
    <property type="component" value="Unassembled WGS sequence"/>
</dbReference>
<proteinExistence type="predicted"/>
<accession>A0A8X6Y7T5</accession>
<reference evidence="1" key="1">
    <citation type="submission" date="2020-08" db="EMBL/GenBank/DDBJ databases">
        <title>Multicomponent nature underlies the extraordinary mechanical properties of spider dragline silk.</title>
        <authorList>
            <person name="Kono N."/>
            <person name="Nakamura H."/>
            <person name="Mori M."/>
            <person name="Yoshida Y."/>
            <person name="Ohtoshi R."/>
            <person name="Malay A.D."/>
            <person name="Moran D.A.P."/>
            <person name="Tomita M."/>
            <person name="Numata K."/>
            <person name="Arakawa K."/>
        </authorList>
    </citation>
    <scope>NUCLEOTIDE SEQUENCE</scope>
</reference>
<protein>
    <submittedName>
        <fullName evidence="1">Uncharacterized protein</fullName>
    </submittedName>
</protein>